<dbReference type="EMBL" id="BARU01039250">
    <property type="protein sequence ID" value="GAH79044.1"/>
    <property type="molecule type" value="Genomic_DNA"/>
</dbReference>
<feature type="non-terminal residue" evidence="2">
    <location>
        <position position="1"/>
    </location>
</feature>
<name>X1JLA9_9ZZZZ</name>
<evidence type="ECO:0000313" key="2">
    <source>
        <dbReference type="EMBL" id="GAH79044.1"/>
    </source>
</evidence>
<feature type="domain" description="SCP2" evidence="1">
    <location>
        <begin position="20"/>
        <end position="111"/>
    </location>
</feature>
<dbReference type="Pfam" id="PF02036">
    <property type="entry name" value="SCP2"/>
    <property type="match status" value="1"/>
</dbReference>
<sequence length="125" mass="14667">VKFEYALDKIIKGVVKIMNSTEELKEELLGYDDIYQTYVTDADFNYWLEVSDGRLYYEKGVNPQALFKINLTKDLIIKIFREDVSGTDAFMKGKIKVEGSLSQGLRYIKLFRIFEKYLRKRNGSK</sequence>
<reference evidence="2" key="1">
    <citation type="journal article" date="2014" name="Front. Microbiol.">
        <title>High frequency of phylogenetically diverse reductive dehalogenase-homologous genes in deep subseafloor sedimentary metagenomes.</title>
        <authorList>
            <person name="Kawai M."/>
            <person name="Futagami T."/>
            <person name="Toyoda A."/>
            <person name="Takaki Y."/>
            <person name="Nishi S."/>
            <person name="Hori S."/>
            <person name="Arai W."/>
            <person name="Tsubouchi T."/>
            <person name="Morono Y."/>
            <person name="Uchiyama I."/>
            <person name="Ito T."/>
            <person name="Fujiyama A."/>
            <person name="Inagaki F."/>
            <person name="Takami H."/>
        </authorList>
    </citation>
    <scope>NUCLEOTIDE SEQUENCE</scope>
    <source>
        <strain evidence="2">Expedition CK06-06</strain>
    </source>
</reference>
<protein>
    <recommendedName>
        <fullName evidence="1">SCP2 domain-containing protein</fullName>
    </recommendedName>
</protein>
<organism evidence="2">
    <name type="scientific">marine sediment metagenome</name>
    <dbReference type="NCBI Taxonomy" id="412755"/>
    <lineage>
        <taxon>unclassified sequences</taxon>
        <taxon>metagenomes</taxon>
        <taxon>ecological metagenomes</taxon>
    </lineage>
</organism>
<dbReference type="AlphaFoldDB" id="X1JLA9"/>
<dbReference type="SUPFAM" id="SSF55718">
    <property type="entry name" value="SCP-like"/>
    <property type="match status" value="1"/>
</dbReference>
<dbReference type="InterPro" id="IPR036527">
    <property type="entry name" value="SCP2_sterol-bd_dom_sf"/>
</dbReference>
<dbReference type="InterPro" id="IPR003033">
    <property type="entry name" value="SCP2_sterol-bd_dom"/>
</dbReference>
<evidence type="ECO:0000259" key="1">
    <source>
        <dbReference type="Pfam" id="PF02036"/>
    </source>
</evidence>
<dbReference type="Gene3D" id="3.30.1050.10">
    <property type="entry name" value="SCP2 sterol-binding domain"/>
    <property type="match status" value="1"/>
</dbReference>
<gene>
    <name evidence="2" type="ORF">S03H2_60860</name>
</gene>
<accession>X1JLA9</accession>
<comment type="caution">
    <text evidence="2">The sequence shown here is derived from an EMBL/GenBank/DDBJ whole genome shotgun (WGS) entry which is preliminary data.</text>
</comment>
<proteinExistence type="predicted"/>